<evidence type="ECO:0000313" key="3">
    <source>
        <dbReference type="Proteomes" id="UP000032221"/>
    </source>
</evidence>
<reference evidence="2 3" key="1">
    <citation type="submission" date="2015-01" db="EMBL/GenBank/DDBJ databases">
        <title>Genome sequence of Mycobacterium llatzerense and Mycobacterium immunogenum recovered from brain abscess.</title>
        <authorList>
            <person name="Greninger A.L."/>
            <person name="Langelier C."/>
            <person name="Cunningham G."/>
            <person name="Chiu C.Y."/>
            <person name="Miller S."/>
        </authorList>
    </citation>
    <scope>NUCLEOTIDE SEQUENCE [LARGE SCALE GENOMIC DNA]</scope>
    <source>
        <strain evidence="2 3">CLUC14</strain>
    </source>
</reference>
<keyword evidence="3" id="KW-1185">Reference proteome</keyword>
<protein>
    <recommendedName>
        <fullName evidence="1">DUF302 domain-containing protein</fullName>
    </recommendedName>
</protein>
<dbReference type="InterPro" id="IPR035923">
    <property type="entry name" value="TT1751-like_sf"/>
</dbReference>
<dbReference type="OrthoDB" id="121208at2"/>
<comment type="caution">
    <text evidence="2">The sequence shown here is derived from an EMBL/GenBank/DDBJ whole genome shotgun (WGS) entry which is preliminary data.</text>
</comment>
<dbReference type="CDD" id="cd14797">
    <property type="entry name" value="DUF302"/>
    <property type="match status" value="1"/>
</dbReference>
<dbReference type="InterPro" id="IPR005180">
    <property type="entry name" value="DUF302"/>
</dbReference>
<dbReference type="PATRIC" id="fig|280871.6.peg.2068"/>
<dbReference type="SUPFAM" id="SSF103247">
    <property type="entry name" value="TT1751-like"/>
    <property type="match status" value="1"/>
</dbReference>
<dbReference type="Proteomes" id="UP000032221">
    <property type="component" value="Unassembled WGS sequence"/>
</dbReference>
<name>A0A0D1L887_9MYCO</name>
<proteinExistence type="predicted"/>
<organism evidence="2 3">
    <name type="scientific">Mycolicibacterium llatzerense</name>
    <dbReference type="NCBI Taxonomy" id="280871"/>
    <lineage>
        <taxon>Bacteria</taxon>
        <taxon>Bacillati</taxon>
        <taxon>Actinomycetota</taxon>
        <taxon>Actinomycetes</taxon>
        <taxon>Mycobacteriales</taxon>
        <taxon>Mycobacteriaceae</taxon>
        <taxon>Mycolicibacterium</taxon>
    </lineage>
</organism>
<evidence type="ECO:0000313" key="2">
    <source>
        <dbReference type="EMBL" id="KIU17105.1"/>
    </source>
</evidence>
<dbReference type="Pfam" id="PF03625">
    <property type="entry name" value="DUF302"/>
    <property type="match status" value="1"/>
</dbReference>
<dbReference type="AlphaFoldDB" id="A0A0D1L887"/>
<dbReference type="Gene3D" id="3.30.310.70">
    <property type="entry name" value="TT1751-like domain"/>
    <property type="match status" value="1"/>
</dbReference>
<feature type="domain" description="DUF302" evidence="1">
    <location>
        <begin position="75"/>
        <end position="136"/>
    </location>
</feature>
<dbReference type="EMBL" id="JXST01000011">
    <property type="protein sequence ID" value="KIU17105.1"/>
    <property type="molecule type" value="Genomic_DNA"/>
</dbReference>
<gene>
    <name evidence="2" type="ORF">TL10_09995</name>
</gene>
<evidence type="ECO:0000259" key="1">
    <source>
        <dbReference type="Pfam" id="PF03625"/>
    </source>
</evidence>
<dbReference type="STRING" id="280871.TL10_09995"/>
<sequence length="173" mass="18531">MATSEAHELPFSGVRVRFDSDKTFDELSADLLADIGTGPAQITDLQALADRDWNAFAADVQRQAGPSGFMLMHLIDHGSWLPAAGVERKALRVILGNPLIAITMIRHDLTAGLFAPVEVLLTKEDDNRSALTYVKPSTLMVVEENPPLLAAALVLDDKLAALAKKVASTDDAG</sequence>
<dbReference type="RefSeq" id="WP_043391719.1">
    <property type="nucleotide sequence ID" value="NZ_JXST01000011.1"/>
</dbReference>
<accession>A0A0D1L887</accession>